<feature type="transmembrane region" description="Helical" evidence="8">
    <location>
        <begin position="332"/>
        <end position="356"/>
    </location>
</feature>
<dbReference type="Gene3D" id="1.20.1250.20">
    <property type="entry name" value="MFS general substrate transporter like domains"/>
    <property type="match status" value="1"/>
</dbReference>
<protein>
    <submittedName>
        <fullName evidence="10">Quinate permease</fullName>
    </submittedName>
</protein>
<comment type="caution">
    <text evidence="10">The sequence shown here is derived from an EMBL/GenBank/DDBJ whole genome shotgun (WGS) entry which is preliminary data.</text>
</comment>
<evidence type="ECO:0000256" key="4">
    <source>
        <dbReference type="ARBA" id="ARBA00022692"/>
    </source>
</evidence>
<feature type="compositionally biased region" description="Basic and acidic residues" evidence="7">
    <location>
        <begin position="522"/>
        <end position="531"/>
    </location>
</feature>
<feature type="transmembrane region" description="Helical" evidence="8">
    <location>
        <begin position="465"/>
        <end position="484"/>
    </location>
</feature>
<feature type="transmembrane region" description="Helical" evidence="8">
    <location>
        <begin position="299"/>
        <end position="326"/>
    </location>
</feature>
<feature type="domain" description="Major facilitator superfamily (MFS) profile" evidence="9">
    <location>
        <begin position="31"/>
        <end position="488"/>
    </location>
</feature>
<evidence type="ECO:0000256" key="7">
    <source>
        <dbReference type="SAM" id="MobiDB-lite"/>
    </source>
</evidence>
<dbReference type="AlphaFoldDB" id="A0A093VTW7"/>
<dbReference type="SUPFAM" id="SSF103473">
    <property type="entry name" value="MFS general substrate transporter"/>
    <property type="match status" value="1"/>
</dbReference>
<feature type="transmembrane region" description="Helical" evidence="8">
    <location>
        <begin position="106"/>
        <end position="123"/>
    </location>
</feature>
<accession>A0A093VTW7</accession>
<dbReference type="PROSITE" id="PS00216">
    <property type="entry name" value="SUGAR_TRANSPORT_1"/>
    <property type="match status" value="1"/>
</dbReference>
<keyword evidence="5 8" id="KW-1133">Transmembrane helix</keyword>
<dbReference type="PANTHER" id="PTHR48022:SF59">
    <property type="entry name" value="MAJOR FACILITATOR SUPERFAMILY (MFS) PROFILE DOMAIN-CONTAINING PROTEIN"/>
    <property type="match status" value="1"/>
</dbReference>
<sequence length="539" mass="58782">MAFKNSTLAKYIKNIKTSPRSLIANRTLLTTAALYALAGIPLCWDQGSSATIPSLPGFAKEFGITSATNPSQVSNFVSLVYIGCGVGAALSFFVNDRVGRLWSLRLYSVIWIIGQLIAVGSQGNMKVMYAGRIVAGFGIGPLTVIGPVSLVEIAPSEIRGLLTTWFSVVLLMSLFMAAFTVYGCFVSMAASSLQWQVPFFVPTIIMAFVILASFFVSESPRWLFLKGRDEEAIEALVKIRGLPLDHPRVQSELQDIQKSLAKERAAYGDATSYSLRGLGAILKETFLVPANLRRTQQAFISYALAQLSGANSITTYLVPILSLVGVKGGTSYSLLIAAMYGVVKFFYTVIASFFFVDAIGRRNSLFLGITIQMLSDIYIGVYVKFKQAGPVPTSAGQAALAAIFIHGFGYAVGLLVLPYVFVSELWPNQIRSFGAALTQTFHWLFFFGVNKGIPSLLSSTNNWGAFIFFAGWCFLALIYSFLVVPETAGVDLEKLDALFEGPWWNQYKRPKAMVTESVEIGQKSDSEETRSAEGVAVKQ</sequence>
<keyword evidence="4 8" id="KW-0812">Transmembrane</keyword>
<proteinExistence type="inferred from homology"/>
<dbReference type="eggNOG" id="KOG0254">
    <property type="taxonomic scope" value="Eukaryota"/>
</dbReference>
<dbReference type="Pfam" id="PF00083">
    <property type="entry name" value="Sugar_tr"/>
    <property type="match status" value="1"/>
</dbReference>
<evidence type="ECO:0000256" key="2">
    <source>
        <dbReference type="ARBA" id="ARBA00010992"/>
    </source>
</evidence>
<dbReference type="InterPro" id="IPR005829">
    <property type="entry name" value="Sugar_transporter_CS"/>
</dbReference>
<feature type="transmembrane region" description="Helical" evidence="8">
    <location>
        <begin position="195"/>
        <end position="216"/>
    </location>
</feature>
<evidence type="ECO:0000256" key="1">
    <source>
        <dbReference type="ARBA" id="ARBA00004141"/>
    </source>
</evidence>
<dbReference type="GO" id="GO:0005351">
    <property type="term" value="F:carbohydrate:proton symporter activity"/>
    <property type="evidence" value="ECO:0007669"/>
    <property type="project" value="TreeGrafter"/>
</dbReference>
<evidence type="ECO:0000256" key="5">
    <source>
        <dbReference type="ARBA" id="ARBA00022989"/>
    </source>
</evidence>
<dbReference type="InterPro" id="IPR003663">
    <property type="entry name" value="Sugar/inositol_transpt"/>
</dbReference>
<evidence type="ECO:0000256" key="8">
    <source>
        <dbReference type="SAM" id="Phobius"/>
    </source>
</evidence>
<dbReference type="InterPro" id="IPR050360">
    <property type="entry name" value="MFS_Sugar_Transporters"/>
</dbReference>
<dbReference type="PANTHER" id="PTHR48022">
    <property type="entry name" value="PLASTIDIC GLUCOSE TRANSPORTER 4"/>
    <property type="match status" value="1"/>
</dbReference>
<dbReference type="PROSITE" id="PS50850">
    <property type="entry name" value="MFS"/>
    <property type="match status" value="1"/>
</dbReference>
<feature type="transmembrane region" description="Helical" evidence="8">
    <location>
        <begin position="365"/>
        <end position="385"/>
    </location>
</feature>
<feature type="transmembrane region" description="Helical" evidence="8">
    <location>
        <begin position="397"/>
        <end position="421"/>
    </location>
</feature>
<feature type="transmembrane region" description="Helical" evidence="8">
    <location>
        <begin position="165"/>
        <end position="189"/>
    </location>
</feature>
<gene>
    <name evidence="10" type="ORF">GQ26_0082360</name>
</gene>
<evidence type="ECO:0000313" key="10">
    <source>
        <dbReference type="EMBL" id="KFX50066.1"/>
    </source>
</evidence>
<reference evidence="10" key="1">
    <citation type="journal article" date="2014" name="PLoS Genet.">
        <title>Signature Gene Expression Reveals Novel Clues to the Molecular Mechanisms of Dimorphic Transition in Penicillium marneffei.</title>
        <authorList>
            <person name="Yang E."/>
            <person name="Wang G."/>
            <person name="Cai J."/>
            <person name="Woo P.C."/>
            <person name="Lau S.K."/>
            <person name="Yuen K.-Y."/>
            <person name="Chow W.-N."/>
            <person name="Lin X."/>
        </authorList>
    </citation>
    <scope>NUCLEOTIDE SEQUENCE [LARGE SCALE GENOMIC DNA]</scope>
    <source>
        <strain evidence="10">PM1</strain>
    </source>
</reference>
<keyword evidence="6 8" id="KW-0472">Membrane</keyword>
<comment type="similarity">
    <text evidence="2">Belongs to the major facilitator superfamily. Sugar transporter (TC 2.A.1.1) family.</text>
</comment>
<feature type="transmembrane region" description="Helical" evidence="8">
    <location>
        <begin position="433"/>
        <end position="453"/>
    </location>
</feature>
<evidence type="ECO:0000256" key="3">
    <source>
        <dbReference type="ARBA" id="ARBA00022448"/>
    </source>
</evidence>
<dbReference type="PRINTS" id="PR00171">
    <property type="entry name" value="SUGRTRNSPORT"/>
</dbReference>
<dbReference type="InterPro" id="IPR005828">
    <property type="entry name" value="MFS_sugar_transport-like"/>
</dbReference>
<dbReference type="HOGENOM" id="CLU_001265_30_12_1"/>
<keyword evidence="3" id="KW-0813">Transport</keyword>
<feature type="region of interest" description="Disordered" evidence="7">
    <location>
        <begin position="519"/>
        <end position="539"/>
    </location>
</feature>
<dbReference type="EMBL" id="JPOX01000008">
    <property type="protein sequence ID" value="KFX50066.1"/>
    <property type="molecule type" value="Genomic_DNA"/>
</dbReference>
<comment type="subcellular location">
    <subcellularLocation>
        <location evidence="1">Membrane</location>
        <topology evidence="1">Multi-pass membrane protein</topology>
    </subcellularLocation>
</comment>
<evidence type="ECO:0000256" key="6">
    <source>
        <dbReference type="ARBA" id="ARBA00023136"/>
    </source>
</evidence>
<name>A0A093VTW7_TALMA</name>
<evidence type="ECO:0000259" key="9">
    <source>
        <dbReference type="PROSITE" id="PS50850"/>
    </source>
</evidence>
<feature type="transmembrane region" description="Helical" evidence="8">
    <location>
        <begin position="73"/>
        <end position="94"/>
    </location>
</feature>
<dbReference type="GO" id="GO:0016020">
    <property type="term" value="C:membrane"/>
    <property type="evidence" value="ECO:0007669"/>
    <property type="project" value="UniProtKB-SubCell"/>
</dbReference>
<organism evidence="10">
    <name type="scientific">Talaromyces marneffei PM1</name>
    <dbReference type="NCBI Taxonomy" id="1077442"/>
    <lineage>
        <taxon>Eukaryota</taxon>
        <taxon>Fungi</taxon>
        <taxon>Dikarya</taxon>
        <taxon>Ascomycota</taxon>
        <taxon>Pezizomycotina</taxon>
        <taxon>Eurotiomycetes</taxon>
        <taxon>Eurotiomycetidae</taxon>
        <taxon>Eurotiales</taxon>
        <taxon>Trichocomaceae</taxon>
        <taxon>Talaromyces</taxon>
        <taxon>Talaromyces sect. Talaromyces</taxon>
    </lineage>
</organism>
<feature type="transmembrane region" description="Helical" evidence="8">
    <location>
        <begin position="129"/>
        <end position="153"/>
    </location>
</feature>
<dbReference type="InterPro" id="IPR036259">
    <property type="entry name" value="MFS_trans_sf"/>
</dbReference>
<dbReference type="InterPro" id="IPR020846">
    <property type="entry name" value="MFS_dom"/>
</dbReference>